<sequence>MSSAPTRTRSLRKPSENAGRTGRTATADIGQSSAVLRPSSTAAERSSHSPSRLPVKPTTRSSSAVSRPPSTTGNVQNRSLMRPPSATGKVTPKPAPIELKRRPSTSRSANSTSTTDPVKADRSRPPLTQSRHLRSGSTSSSLTSVTRAPSHGHTRNKSSSTILTTSTALRPPTRESVDESTTRPSRSESQPKRPQFSTLQQHFSPAKSLAPKPHPAAFLAPPSPSKLPSNIAISAETAKLQNELLQLHLLHKDADVVGRQWKTSARKKLGTRFQQVVQRNDDLVQLETEETGKVNAVALRKWQEESSPGWGLEEKIQVLSEVVSGVWNLGESGGKYSRIVRKFERWLSRCQGILAAREKDDGFGDDDFVFLEELESGWKDDCFNLGRKLEAWKDKLRDLGSPDRGSSLATVVEDYRKLVTGMLAELSVMAQIEGDMVIREKEWIKRMNDDVSDDDANAPVVDLVYDKDQNRYFSFHAKIPTILHLCLESRVVGLKTYQPFFRSTHQIYGTTVRPPLIPFDPKRDCILFDDWLVDTLARPTEEFMSQLPDMIGDMSFFDRRTIERIALSSGFYQVRTFRALLQTLLQTFPSLNYLVFTFEDRNPYIQGPVSFRKLGLRDWCCERCLVGYTSGIVLGAKDVTASASIGTAFSVRDLRKSLRDAALKVLFPSRATKDPLEVRLRGVCRGGKAQPFTCMFHQLEEAQVEDFEEEYMVESTNPDDDEYVEGQLQEWEGDDENSEEDSHDDSEEEMEQLEEGELESLAVELEERAERPYYPHDKTRRVLF</sequence>
<reference evidence="2 3" key="1">
    <citation type="submission" date="2020-03" db="EMBL/GenBank/DDBJ databases">
        <title>Draft Genome Sequence of Cudoniella acicularis.</title>
        <authorList>
            <person name="Buettner E."/>
            <person name="Kellner H."/>
        </authorList>
    </citation>
    <scope>NUCLEOTIDE SEQUENCE [LARGE SCALE GENOMIC DNA]</scope>
    <source>
        <strain evidence="2 3">DSM 108380</strain>
    </source>
</reference>
<dbReference type="OrthoDB" id="5429993at2759"/>
<keyword evidence="3" id="KW-1185">Reference proteome</keyword>
<evidence type="ECO:0000313" key="3">
    <source>
        <dbReference type="Proteomes" id="UP000566819"/>
    </source>
</evidence>
<comment type="caution">
    <text evidence="2">The sequence shown here is derived from an EMBL/GenBank/DDBJ whole genome shotgun (WGS) entry which is preliminary data.</text>
</comment>
<feature type="compositionally biased region" description="Low complexity" evidence="1">
    <location>
        <begin position="105"/>
        <end position="115"/>
    </location>
</feature>
<evidence type="ECO:0000256" key="1">
    <source>
        <dbReference type="SAM" id="MobiDB-lite"/>
    </source>
</evidence>
<proteinExistence type="predicted"/>
<feature type="compositionally biased region" description="Acidic residues" evidence="1">
    <location>
        <begin position="731"/>
        <end position="758"/>
    </location>
</feature>
<feature type="compositionally biased region" description="Low complexity" evidence="1">
    <location>
        <begin position="158"/>
        <end position="167"/>
    </location>
</feature>
<feature type="compositionally biased region" description="Low complexity" evidence="1">
    <location>
        <begin position="135"/>
        <end position="147"/>
    </location>
</feature>
<feature type="compositionally biased region" description="Polar residues" evidence="1">
    <location>
        <begin position="29"/>
        <end position="50"/>
    </location>
</feature>
<feature type="region of interest" description="Disordered" evidence="1">
    <location>
        <begin position="1"/>
        <end position="223"/>
    </location>
</feature>
<dbReference type="Proteomes" id="UP000566819">
    <property type="component" value="Unassembled WGS sequence"/>
</dbReference>
<dbReference type="EMBL" id="JAAMPI010001746">
    <property type="protein sequence ID" value="KAF4624176.1"/>
    <property type="molecule type" value="Genomic_DNA"/>
</dbReference>
<gene>
    <name evidence="2" type="ORF">G7Y89_g13995</name>
</gene>
<accession>A0A8H4VVG9</accession>
<dbReference type="AlphaFoldDB" id="A0A8H4VVG9"/>
<evidence type="ECO:0000313" key="2">
    <source>
        <dbReference type="EMBL" id="KAF4624176.1"/>
    </source>
</evidence>
<feature type="compositionally biased region" description="Acidic residues" evidence="1">
    <location>
        <begin position="715"/>
        <end position="724"/>
    </location>
</feature>
<feature type="compositionally biased region" description="Basic and acidic residues" evidence="1">
    <location>
        <begin position="765"/>
        <end position="777"/>
    </location>
</feature>
<feature type="region of interest" description="Disordered" evidence="1">
    <location>
        <begin position="715"/>
        <end position="784"/>
    </location>
</feature>
<feature type="compositionally biased region" description="Polar residues" evidence="1">
    <location>
        <begin position="58"/>
        <end position="79"/>
    </location>
</feature>
<name>A0A8H4VVG9_9HELO</name>
<organism evidence="2 3">
    <name type="scientific">Cudoniella acicularis</name>
    <dbReference type="NCBI Taxonomy" id="354080"/>
    <lineage>
        <taxon>Eukaryota</taxon>
        <taxon>Fungi</taxon>
        <taxon>Dikarya</taxon>
        <taxon>Ascomycota</taxon>
        <taxon>Pezizomycotina</taxon>
        <taxon>Leotiomycetes</taxon>
        <taxon>Helotiales</taxon>
        <taxon>Tricladiaceae</taxon>
        <taxon>Cudoniella</taxon>
    </lineage>
</organism>
<protein>
    <submittedName>
        <fullName evidence="2">Uncharacterized protein</fullName>
    </submittedName>
</protein>
<feature type="compositionally biased region" description="Basic and acidic residues" evidence="1">
    <location>
        <begin position="172"/>
        <end position="191"/>
    </location>
</feature>